<dbReference type="PANTHER" id="PTHR32024:SF2">
    <property type="entry name" value="TRK SYSTEM POTASSIUM UPTAKE PROTEIN TRKG-RELATED"/>
    <property type="match status" value="1"/>
</dbReference>
<keyword evidence="3" id="KW-0813">Transport</keyword>
<evidence type="ECO:0000256" key="9">
    <source>
        <dbReference type="SAM" id="Phobius"/>
    </source>
</evidence>
<dbReference type="PATRIC" id="fig|1167006.5.peg.1087"/>
<dbReference type="PANTHER" id="PTHR32024">
    <property type="entry name" value="TRK SYSTEM POTASSIUM UPTAKE PROTEIN TRKG-RELATED"/>
    <property type="match status" value="1"/>
</dbReference>
<keyword evidence="7" id="KW-0406">Ion transport</keyword>
<feature type="transmembrane region" description="Helical" evidence="9">
    <location>
        <begin position="80"/>
        <end position="99"/>
    </location>
</feature>
<keyword evidence="11" id="KW-1185">Reference proteome</keyword>
<evidence type="ECO:0000256" key="5">
    <source>
        <dbReference type="ARBA" id="ARBA00022692"/>
    </source>
</evidence>
<feature type="transmembrane region" description="Helical" evidence="9">
    <location>
        <begin position="47"/>
        <end position="68"/>
    </location>
</feature>
<evidence type="ECO:0000256" key="4">
    <source>
        <dbReference type="ARBA" id="ARBA00022475"/>
    </source>
</evidence>
<dbReference type="STRING" id="1167006.UWK_00969"/>
<comment type="similarity">
    <text evidence="2">Belongs to the TrkH potassium transport family.</text>
</comment>
<dbReference type="Pfam" id="PF02386">
    <property type="entry name" value="TrkH"/>
    <property type="match status" value="2"/>
</dbReference>
<dbReference type="EMBL" id="CP003985">
    <property type="protein sequence ID" value="AGF77543.1"/>
    <property type="molecule type" value="Genomic_DNA"/>
</dbReference>
<proteinExistence type="inferred from homology"/>
<dbReference type="KEGG" id="dsf:UWK_00969"/>
<dbReference type="AlphaFoldDB" id="M1P241"/>
<comment type="subcellular location">
    <subcellularLocation>
        <location evidence="1">Cell membrane</location>
        <topology evidence="1">Multi-pass membrane protein</topology>
    </subcellularLocation>
</comment>
<dbReference type="GO" id="GO:0005886">
    <property type="term" value="C:plasma membrane"/>
    <property type="evidence" value="ECO:0007669"/>
    <property type="project" value="UniProtKB-SubCell"/>
</dbReference>
<feature type="transmembrane region" description="Helical" evidence="9">
    <location>
        <begin position="273"/>
        <end position="293"/>
    </location>
</feature>
<evidence type="ECO:0000313" key="11">
    <source>
        <dbReference type="Proteomes" id="UP000011721"/>
    </source>
</evidence>
<accession>M1P241</accession>
<dbReference type="HOGENOM" id="CLU_030708_3_0_7"/>
<feature type="transmembrane region" description="Helical" evidence="9">
    <location>
        <begin position="450"/>
        <end position="475"/>
    </location>
</feature>
<evidence type="ECO:0000256" key="1">
    <source>
        <dbReference type="ARBA" id="ARBA00004651"/>
    </source>
</evidence>
<dbReference type="Proteomes" id="UP000011721">
    <property type="component" value="Chromosome"/>
</dbReference>
<feature type="transmembrane region" description="Helical" evidence="9">
    <location>
        <begin position="20"/>
        <end position="41"/>
    </location>
</feature>
<evidence type="ECO:0000256" key="3">
    <source>
        <dbReference type="ARBA" id="ARBA00022448"/>
    </source>
</evidence>
<evidence type="ECO:0000256" key="7">
    <source>
        <dbReference type="ARBA" id="ARBA00023065"/>
    </source>
</evidence>
<keyword evidence="6 9" id="KW-1133">Transmembrane helix</keyword>
<organism evidence="10 11">
    <name type="scientific">Desulfocapsa sulfexigens (strain DSM 10523 / SB164P1)</name>
    <dbReference type="NCBI Taxonomy" id="1167006"/>
    <lineage>
        <taxon>Bacteria</taxon>
        <taxon>Pseudomonadati</taxon>
        <taxon>Thermodesulfobacteriota</taxon>
        <taxon>Desulfobulbia</taxon>
        <taxon>Desulfobulbales</taxon>
        <taxon>Desulfocapsaceae</taxon>
        <taxon>Desulfocapsa</taxon>
    </lineage>
</organism>
<feature type="transmembrane region" description="Helical" evidence="9">
    <location>
        <begin position="395"/>
        <end position="418"/>
    </location>
</feature>
<dbReference type="GO" id="GO:0030001">
    <property type="term" value="P:metal ion transport"/>
    <property type="evidence" value="ECO:0007669"/>
    <property type="project" value="UniProtKB-ARBA"/>
</dbReference>
<evidence type="ECO:0000256" key="6">
    <source>
        <dbReference type="ARBA" id="ARBA00022989"/>
    </source>
</evidence>
<feature type="transmembrane region" description="Helical" evidence="9">
    <location>
        <begin position="240"/>
        <end position="261"/>
    </location>
</feature>
<keyword evidence="8 9" id="KW-0472">Membrane</keyword>
<keyword evidence="4" id="KW-1003">Cell membrane</keyword>
<dbReference type="GO" id="GO:0008324">
    <property type="term" value="F:monoatomic cation transmembrane transporter activity"/>
    <property type="evidence" value="ECO:0007669"/>
    <property type="project" value="InterPro"/>
</dbReference>
<dbReference type="eggNOG" id="COG0168">
    <property type="taxonomic scope" value="Bacteria"/>
</dbReference>
<dbReference type="OrthoDB" id="9810952at2"/>
<sequence length="487" mass="52501">MVQQATELRYAVRFRVVCKYFGQMSLVLATLSLAPFVVSVICGDIDISLRYGVVICGLAVLGASLSRLRTPARVQANEGMMLVALIFFFTPLVMSYPMMGSGLGFFDAFFEAVSGVTTTGLSTKATLVGAPPTFLFARAWMQWYGGLGIVVLSLALVIQPGLDAKGLAVTEAESDDLVGGTRAHARRVLKVYIILTVLGIIGSLAVGMRCFDGVLYTFAAVSTGGFAPNDTSLAILGWPAQVWISLLCLAGAIPLAFWYGMFKEKWRVGVEFLQMRAIIIVILIVSLTIGAAMRLSTDMAWTQILHHAPLLAFSAQTTAGFSSISCDQLDAGSKLVLISSMLVGGGFGSTSGGFKLLRLLIAVSVLRLILVRTCLPRHAVIEHRLVGRRLRDQDIHAALLLIVLFVAVVLFSWLPFVVMGFSPLDSLFEVVSATGTVGLSVGLTNANLPALLKGVLCVDMLMGRLEIIAWLMMIYPGTWFGRRMEET</sequence>
<name>M1P241_DESSD</name>
<dbReference type="InterPro" id="IPR003445">
    <property type="entry name" value="Cat_transpt"/>
</dbReference>
<feature type="transmembrane region" description="Helical" evidence="9">
    <location>
        <begin position="191"/>
        <end position="220"/>
    </location>
</feature>
<evidence type="ECO:0000256" key="2">
    <source>
        <dbReference type="ARBA" id="ARBA00009137"/>
    </source>
</evidence>
<reference evidence="11" key="1">
    <citation type="journal article" date="2013" name="Stand. Genomic Sci.">
        <title>Complete genome sequence of Desulfocapsa sulfexigens, a marine deltaproteobacterium specialized in disproportionating inorganic sulfur compounds.</title>
        <authorList>
            <person name="Finster K.W."/>
            <person name="Kjeldsen K.U."/>
            <person name="Kube M."/>
            <person name="Reinhardt R."/>
            <person name="Mussmann M."/>
            <person name="Amann R."/>
            <person name="Schreiber L."/>
        </authorList>
    </citation>
    <scope>NUCLEOTIDE SEQUENCE [LARGE SCALE GENOMIC DNA]</scope>
    <source>
        <strain evidence="11">DSM 10523 / SB164P1</strain>
    </source>
</reference>
<dbReference type="RefSeq" id="WP_015403239.1">
    <property type="nucleotide sequence ID" value="NC_020304.1"/>
</dbReference>
<evidence type="ECO:0000313" key="10">
    <source>
        <dbReference type="EMBL" id="AGF77543.1"/>
    </source>
</evidence>
<evidence type="ECO:0000256" key="8">
    <source>
        <dbReference type="ARBA" id="ARBA00023136"/>
    </source>
</evidence>
<gene>
    <name evidence="10" type="ordered locus">UWK_00969</name>
</gene>
<feature type="transmembrane region" description="Helical" evidence="9">
    <location>
        <begin position="140"/>
        <end position="158"/>
    </location>
</feature>
<protein>
    <submittedName>
        <fullName evidence="10">Trk-type K+ transport system, membrane component</fullName>
    </submittedName>
</protein>
<keyword evidence="5 9" id="KW-0812">Transmembrane</keyword>